<name>A0A212UCY7_9BACT</name>
<proteinExistence type="predicted"/>
<dbReference type="EMBL" id="FYEW01000002">
    <property type="protein sequence ID" value="SNC76099.1"/>
    <property type="molecule type" value="Genomic_DNA"/>
</dbReference>
<keyword evidence="4" id="KW-1185">Reference proteome</keyword>
<organism evidence="3 4">
    <name type="scientific">Hymenobacter gelipurpurascens</name>
    <dbReference type="NCBI Taxonomy" id="89968"/>
    <lineage>
        <taxon>Bacteria</taxon>
        <taxon>Pseudomonadati</taxon>
        <taxon>Bacteroidota</taxon>
        <taxon>Cytophagia</taxon>
        <taxon>Cytophagales</taxon>
        <taxon>Hymenobacteraceae</taxon>
        <taxon>Hymenobacter</taxon>
    </lineage>
</organism>
<feature type="chain" id="PRO_5012126182" evidence="1">
    <location>
        <begin position="22"/>
        <end position="128"/>
    </location>
</feature>
<dbReference type="Pfam" id="PF18962">
    <property type="entry name" value="Por_Secre_tail"/>
    <property type="match status" value="1"/>
</dbReference>
<dbReference type="InterPro" id="IPR026444">
    <property type="entry name" value="Secre_tail"/>
</dbReference>
<evidence type="ECO:0000313" key="4">
    <source>
        <dbReference type="Proteomes" id="UP000198131"/>
    </source>
</evidence>
<feature type="signal peptide" evidence="1">
    <location>
        <begin position="1"/>
        <end position="21"/>
    </location>
</feature>
<keyword evidence="1" id="KW-0732">Signal</keyword>
<gene>
    <name evidence="3" type="ORF">SAMN06265337_3213</name>
</gene>
<evidence type="ECO:0000313" key="3">
    <source>
        <dbReference type="EMBL" id="SNC76099.1"/>
    </source>
</evidence>
<sequence length="128" mass="14269">MMKRLRFFCLFALLVIGPMHRTISQAAAQPATPAPAKSPARSAGDEKALLVYPNPSTGIVHVSINGFEGRKLELRVLNVIGSVLYRETLTELNDRYIKVLDLSKFTSGLYYVKLESESGSEMRKLVIR</sequence>
<accession>A0A212UCY7</accession>
<dbReference type="RefSeq" id="WP_088844499.1">
    <property type="nucleotide sequence ID" value="NZ_FYEW01000002.1"/>
</dbReference>
<reference evidence="4" key="1">
    <citation type="submission" date="2017-06" db="EMBL/GenBank/DDBJ databases">
        <authorList>
            <person name="Varghese N."/>
            <person name="Submissions S."/>
        </authorList>
    </citation>
    <scope>NUCLEOTIDE SEQUENCE [LARGE SCALE GENOMIC DNA]</scope>
    <source>
        <strain evidence="4">DSM 11116</strain>
    </source>
</reference>
<dbReference type="NCBIfam" id="TIGR04183">
    <property type="entry name" value="Por_Secre_tail"/>
    <property type="match status" value="1"/>
</dbReference>
<feature type="domain" description="Secretion system C-terminal sorting" evidence="2">
    <location>
        <begin position="51"/>
        <end position="127"/>
    </location>
</feature>
<evidence type="ECO:0000256" key="1">
    <source>
        <dbReference type="SAM" id="SignalP"/>
    </source>
</evidence>
<evidence type="ECO:0000259" key="2">
    <source>
        <dbReference type="Pfam" id="PF18962"/>
    </source>
</evidence>
<dbReference type="AlphaFoldDB" id="A0A212UCY7"/>
<protein>
    <submittedName>
        <fullName evidence="3">Por secretion system C-terminal sorting domain-containing protein</fullName>
    </submittedName>
</protein>
<dbReference type="OrthoDB" id="2985529at2"/>
<dbReference type="Proteomes" id="UP000198131">
    <property type="component" value="Unassembled WGS sequence"/>
</dbReference>